<dbReference type="PANTHER" id="PTHR33540">
    <property type="entry name" value="TRNA THREONYLCARBAMOYLADENOSINE BIOSYNTHESIS PROTEIN TSAE"/>
    <property type="match status" value="1"/>
</dbReference>
<dbReference type="GO" id="GO:0046872">
    <property type="term" value="F:metal ion binding"/>
    <property type="evidence" value="ECO:0007669"/>
    <property type="project" value="UniProtKB-KW"/>
</dbReference>
<gene>
    <name evidence="11" type="ORF">COX46_01810</name>
</gene>
<evidence type="ECO:0000313" key="11">
    <source>
        <dbReference type="EMBL" id="PIP16503.1"/>
    </source>
</evidence>
<dbReference type="Pfam" id="PF02367">
    <property type="entry name" value="TsaE"/>
    <property type="match status" value="1"/>
</dbReference>
<dbReference type="InterPro" id="IPR027417">
    <property type="entry name" value="P-loop_NTPase"/>
</dbReference>
<evidence type="ECO:0000256" key="7">
    <source>
        <dbReference type="ARBA" id="ARBA00022741"/>
    </source>
</evidence>
<evidence type="ECO:0000256" key="4">
    <source>
        <dbReference type="ARBA" id="ARBA00022490"/>
    </source>
</evidence>
<evidence type="ECO:0000256" key="1">
    <source>
        <dbReference type="ARBA" id="ARBA00004496"/>
    </source>
</evidence>
<dbReference type="Proteomes" id="UP000230392">
    <property type="component" value="Unassembled WGS sequence"/>
</dbReference>
<evidence type="ECO:0000256" key="8">
    <source>
        <dbReference type="ARBA" id="ARBA00022840"/>
    </source>
</evidence>
<comment type="similarity">
    <text evidence="2">Belongs to the TsaE family.</text>
</comment>
<reference evidence="11 12" key="1">
    <citation type="submission" date="2017-09" db="EMBL/GenBank/DDBJ databases">
        <title>Depth-based differentiation of microbial function through sediment-hosted aquifers and enrichment of novel symbionts in the deep terrestrial subsurface.</title>
        <authorList>
            <person name="Probst A.J."/>
            <person name="Ladd B."/>
            <person name="Jarett J.K."/>
            <person name="Geller-Mcgrath D.E."/>
            <person name="Sieber C.M."/>
            <person name="Emerson J.B."/>
            <person name="Anantharaman K."/>
            <person name="Thomas B.C."/>
            <person name="Malmstrom R."/>
            <person name="Stieglmeier M."/>
            <person name="Klingl A."/>
            <person name="Woyke T."/>
            <person name="Ryan C.M."/>
            <person name="Banfield J.F."/>
        </authorList>
    </citation>
    <scope>NUCLEOTIDE SEQUENCE [LARGE SCALE GENOMIC DNA]</scope>
    <source>
        <strain evidence="11">CG23_combo_of_CG06-09_8_20_14_all_48_7</strain>
    </source>
</reference>
<keyword evidence="6" id="KW-0479">Metal-binding</keyword>
<dbReference type="GO" id="GO:0002949">
    <property type="term" value="P:tRNA threonylcarbamoyladenosine modification"/>
    <property type="evidence" value="ECO:0007669"/>
    <property type="project" value="InterPro"/>
</dbReference>
<evidence type="ECO:0000256" key="2">
    <source>
        <dbReference type="ARBA" id="ARBA00007599"/>
    </source>
</evidence>
<protein>
    <recommendedName>
        <fullName evidence="3">tRNA threonylcarbamoyladenosine biosynthesis protein TsaE</fullName>
    </recommendedName>
    <alternativeName>
        <fullName evidence="10">t(6)A37 threonylcarbamoyladenosine biosynthesis protein TsaE</fullName>
    </alternativeName>
</protein>
<comment type="caution">
    <text evidence="11">The sequence shown here is derived from an EMBL/GenBank/DDBJ whole genome shotgun (WGS) entry which is preliminary data.</text>
</comment>
<evidence type="ECO:0000313" key="12">
    <source>
        <dbReference type="Proteomes" id="UP000230392"/>
    </source>
</evidence>
<feature type="non-terminal residue" evidence="11">
    <location>
        <position position="68"/>
    </location>
</feature>
<keyword evidence="8" id="KW-0067">ATP-binding</keyword>
<keyword evidence="7" id="KW-0547">Nucleotide-binding</keyword>
<evidence type="ECO:0000256" key="6">
    <source>
        <dbReference type="ARBA" id="ARBA00022723"/>
    </source>
</evidence>
<evidence type="ECO:0000256" key="5">
    <source>
        <dbReference type="ARBA" id="ARBA00022694"/>
    </source>
</evidence>
<evidence type="ECO:0000256" key="3">
    <source>
        <dbReference type="ARBA" id="ARBA00019010"/>
    </source>
</evidence>
<dbReference type="GO" id="GO:0016740">
    <property type="term" value="F:transferase activity"/>
    <property type="evidence" value="ECO:0007669"/>
    <property type="project" value="UniProtKB-KW"/>
</dbReference>
<dbReference type="InterPro" id="IPR003442">
    <property type="entry name" value="T6A_TsaE"/>
</dbReference>
<dbReference type="PANTHER" id="PTHR33540:SF2">
    <property type="entry name" value="TRNA THREONYLCARBAMOYLADENOSINE BIOSYNTHESIS PROTEIN TSAE"/>
    <property type="match status" value="1"/>
</dbReference>
<evidence type="ECO:0000256" key="10">
    <source>
        <dbReference type="ARBA" id="ARBA00032441"/>
    </source>
</evidence>
<keyword evidence="9" id="KW-0460">Magnesium</keyword>
<dbReference type="Gene3D" id="3.40.50.300">
    <property type="entry name" value="P-loop containing nucleotide triphosphate hydrolases"/>
    <property type="match status" value="1"/>
</dbReference>
<organism evidence="11 12">
    <name type="scientific">bacterium (Candidatus Ratteibacteria) CG23_combo_of_CG06-09_8_20_14_all_48_7</name>
    <dbReference type="NCBI Taxonomy" id="2014292"/>
    <lineage>
        <taxon>Bacteria</taxon>
        <taxon>Candidatus Ratteibacteria</taxon>
    </lineage>
</organism>
<name>A0A2G9YCQ7_9BACT</name>
<dbReference type="GO" id="GO:0005737">
    <property type="term" value="C:cytoplasm"/>
    <property type="evidence" value="ECO:0007669"/>
    <property type="project" value="UniProtKB-SubCell"/>
</dbReference>
<proteinExistence type="inferred from homology"/>
<comment type="subcellular location">
    <subcellularLocation>
        <location evidence="1">Cytoplasm</location>
    </subcellularLocation>
</comment>
<keyword evidence="11" id="KW-0808">Transferase</keyword>
<dbReference type="SUPFAM" id="SSF52540">
    <property type="entry name" value="P-loop containing nucleoside triphosphate hydrolases"/>
    <property type="match status" value="1"/>
</dbReference>
<keyword evidence="4" id="KW-0963">Cytoplasm</keyword>
<accession>A0A2G9YCQ7</accession>
<keyword evidence="5" id="KW-0819">tRNA processing</keyword>
<dbReference type="AlphaFoldDB" id="A0A2G9YCQ7"/>
<sequence length="68" mass="7399">MMIVTRSPEETKKLASRIARRLKGGEIIVLTGPLGAGKTVFVKGLAKGLGMKEKLVRSPSFVLLAEYR</sequence>
<dbReference type="EMBL" id="PCRF01000083">
    <property type="protein sequence ID" value="PIP16503.1"/>
    <property type="molecule type" value="Genomic_DNA"/>
</dbReference>
<dbReference type="GO" id="GO:0005524">
    <property type="term" value="F:ATP binding"/>
    <property type="evidence" value="ECO:0007669"/>
    <property type="project" value="UniProtKB-KW"/>
</dbReference>
<evidence type="ECO:0000256" key="9">
    <source>
        <dbReference type="ARBA" id="ARBA00022842"/>
    </source>
</evidence>